<dbReference type="InterPro" id="IPR004869">
    <property type="entry name" value="MMPL_dom"/>
</dbReference>
<evidence type="ECO:0000256" key="1">
    <source>
        <dbReference type="ARBA" id="ARBA00004651"/>
    </source>
</evidence>
<feature type="transmembrane region" description="Helical" evidence="7">
    <location>
        <begin position="271"/>
        <end position="289"/>
    </location>
</feature>
<keyword evidence="2" id="KW-1003">Cell membrane</keyword>
<dbReference type="InterPro" id="IPR050545">
    <property type="entry name" value="Mycobact_MmpL"/>
</dbReference>
<evidence type="ECO:0000256" key="6">
    <source>
        <dbReference type="SAM" id="MobiDB-lite"/>
    </source>
</evidence>
<dbReference type="EMBL" id="JAOQKJ010000003">
    <property type="protein sequence ID" value="MCU6743733.1"/>
    <property type="molecule type" value="Genomic_DNA"/>
</dbReference>
<keyword evidence="5 7" id="KW-0472">Membrane</keyword>
<dbReference type="Pfam" id="PF03176">
    <property type="entry name" value="MMPL"/>
    <property type="match status" value="2"/>
</dbReference>
<organism evidence="9 10">
    <name type="scientific">Suilimivivens aceti</name>
    <dbReference type="NCBI Taxonomy" id="2981774"/>
    <lineage>
        <taxon>Bacteria</taxon>
        <taxon>Bacillati</taxon>
        <taxon>Bacillota</taxon>
        <taxon>Clostridia</taxon>
        <taxon>Lachnospirales</taxon>
        <taxon>Lachnospiraceae</taxon>
        <taxon>Suilimivivens</taxon>
    </lineage>
</organism>
<keyword evidence="4 7" id="KW-1133">Transmembrane helix</keyword>
<dbReference type="PANTHER" id="PTHR33406">
    <property type="entry name" value="MEMBRANE PROTEIN MJ1562-RELATED"/>
    <property type="match status" value="1"/>
</dbReference>
<feature type="transmembrane region" description="Helical" evidence="7">
    <location>
        <begin position="618"/>
        <end position="637"/>
    </location>
</feature>
<proteinExistence type="predicted"/>
<feature type="transmembrane region" description="Helical" evidence="7">
    <location>
        <begin position="593"/>
        <end position="611"/>
    </location>
</feature>
<gene>
    <name evidence="9" type="ORF">OCV77_04320</name>
</gene>
<keyword evidence="10" id="KW-1185">Reference proteome</keyword>
<keyword evidence="3 7" id="KW-0812">Transmembrane</keyword>
<dbReference type="PANTHER" id="PTHR33406:SF13">
    <property type="entry name" value="MEMBRANE PROTEIN YDFJ"/>
    <property type="match status" value="1"/>
</dbReference>
<accession>A0ABT2T0G2</accession>
<evidence type="ECO:0000256" key="4">
    <source>
        <dbReference type="ARBA" id="ARBA00022989"/>
    </source>
</evidence>
<feature type="domain" description="Membrane transport protein MMPL" evidence="8">
    <location>
        <begin position="525"/>
        <end position="744"/>
    </location>
</feature>
<feature type="transmembrane region" description="Helical" evidence="7">
    <location>
        <begin position="690"/>
        <end position="716"/>
    </location>
</feature>
<protein>
    <submittedName>
        <fullName evidence="9">MMPL family transporter</fullName>
    </submittedName>
</protein>
<evidence type="ECO:0000259" key="8">
    <source>
        <dbReference type="Pfam" id="PF03176"/>
    </source>
</evidence>
<comment type="caution">
    <text evidence="9">The sequence shown here is derived from an EMBL/GenBank/DDBJ whole genome shotgun (WGS) entry which is preliminary data.</text>
</comment>
<dbReference type="Proteomes" id="UP001652432">
    <property type="component" value="Unassembled WGS sequence"/>
</dbReference>
<feature type="transmembrane region" description="Helical" evidence="7">
    <location>
        <begin position="643"/>
        <end position="669"/>
    </location>
</feature>
<feature type="transmembrane region" description="Helical" evidence="7">
    <location>
        <begin position="347"/>
        <end position="365"/>
    </location>
</feature>
<feature type="transmembrane region" description="Helical" evidence="7">
    <location>
        <begin position="295"/>
        <end position="319"/>
    </location>
</feature>
<evidence type="ECO:0000256" key="3">
    <source>
        <dbReference type="ARBA" id="ARBA00022692"/>
    </source>
</evidence>
<evidence type="ECO:0000256" key="2">
    <source>
        <dbReference type="ARBA" id="ARBA00022475"/>
    </source>
</evidence>
<evidence type="ECO:0000313" key="10">
    <source>
        <dbReference type="Proteomes" id="UP001652432"/>
    </source>
</evidence>
<feature type="transmembrane region" description="Helical" evidence="7">
    <location>
        <begin position="168"/>
        <end position="186"/>
    </location>
</feature>
<dbReference type="Gene3D" id="1.20.1640.10">
    <property type="entry name" value="Multidrug efflux transporter AcrB transmembrane domain"/>
    <property type="match status" value="2"/>
</dbReference>
<feature type="compositionally biased region" description="Polar residues" evidence="6">
    <location>
        <begin position="805"/>
        <end position="822"/>
    </location>
</feature>
<feature type="transmembrane region" description="Helical" evidence="7">
    <location>
        <begin position="728"/>
        <end position="749"/>
    </location>
</feature>
<evidence type="ECO:0000313" key="9">
    <source>
        <dbReference type="EMBL" id="MCU6743733.1"/>
    </source>
</evidence>
<feature type="domain" description="Membrane transport protein MMPL" evidence="8">
    <location>
        <begin position="117"/>
        <end position="322"/>
    </location>
</feature>
<name>A0ABT2T0G2_9FIRM</name>
<feature type="region of interest" description="Disordered" evidence="6">
    <location>
        <begin position="805"/>
        <end position="848"/>
    </location>
</feature>
<feature type="transmembrane region" description="Helical" evidence="7">
    <location>
        <begin position="25"/>
        <end position="44"/>
    </location>
</feature>
<evidence type="ECO:0000256" key="7">
    <source>
        <dbReference type="SAM" id="Phobius"/>
    </source>
</evidence>
<feature type="transmembrane region" description="Helical" evidence="7">
    <location>
        <begin position="219"/>
        <end position="241"/>
    </location>
</feature>
<dbReference type="SUPFAM" id="SSF82866">
    <property type="entry name" value="Multidrug efflux transporter AcrB transmembrane domain"/>
    <property type="match status" value="2"/>
</dbReference>
<comment type="subcellular location">
    <subcellularLocation>
        <location evidence="1">Cell membrane</location>
        <topology evidence="1">Multi-pass membrane protein</topology>
    </subcellularLocation>
</comment>
<dbReference type="RefSeq" id="WP_262573639.1">
    <property type="nucleotide sequence ID" value="NZ_JAOQKJ010000003.1"/>
</dbReference>
<evidence type="ECO:0000256" key="5">
    <source>
        <dbReference type="ARBA" id="ARBA00023136"/>
    </source>
</evidence>
<sequence>MNETGENKATPMEKVATFIVDKRNLFFLLYIFAIIFCIIANGWVKVENDITTYLPDSTETRQGLTIMNDQFVTYGTARVMVSNISYEKGEELAEELREIDGVTDAVFDNTEDHYKNSSALFDVTFDGTTTDEVSVNAIHEIEDKLSGYDTYINSEVGSDTAAELQSEMQVIVVIAAIIIVIVLTLTSRAYAEVPVLIATFGVAALMNMGTNFLCGTISFISNSVTVVLQLALAIDYAIILCHRFSDEHETKPAREACIAALSKAIPEISSSSLTTVSGLAALAFMHFLIGRDLAVVLIKAIMMSLLSVFTLMPGLLMLFSNLIDKTKHKNLIPPITVVGKFDVKTRFIVPPLFVAITVVACIFANKCPYCYSYTDLTTAKQNESQIAYQKIKNTFGTNNMVAVLVPSGDYESESALLKDLESHTEVKSTTGLAGVEAMDGYYLTDALNPREFSELSGVEYEVANLLYTAYAVNNNQYGQIINGIEKYKVPLFDMFFFLKDQMEEGNITLEGDIQDTLDDLFDQLEKAKLQLKTDDWTRLVVYLNLPEESQQTFDFLKVIHQEADKYYDDASVYVVGNSTSDYDLSSSFSQDNMLISVLSALFVIIILLFTFNSAGLPVLLILVIQGSIWINFSFPYLQDSPLYFLGYLIVNSIQMGANIDYAIVISSHYKDLKQSMPPKEAIIVTLNQSFPTIFTSGSILAAAGALIGVMTTNPIIAAIGTCLSRGTIISIILVLGVLPQILVLGDFIIEKTSFELKSRINLTPQSFTGATRVSGIIRGQVNGMVEGSFNGIIRGSMNATILSGEATSLEENPSGGTPSETAPGTDENTEPGTNKDIEHNEKGSVSHE</sequence>
<reference evidence="9 10" key="1">
    <citation type="journal article" date="2021" name="ISME Commun">
        <title>Automated analysis of genomic sequences facilitates high-throughput and comprehensive description of bacteria.</title>
        <authorList>
            <person name="Hitch T.C.A."/>
        </authorList>
    </citation>
    <scope>NUCLEOTIDE SEQUENCE [LARGE SCALE GENOMIC DNA]</scope>
    <source>
        <strain evidence="9 10">Sanger_18</strain>
    </source>
</reference>
<feature type="compositionally biased region" description="Basic and acidic residues" evidence="6">
    <location>
        <begin position="833"/>
        <end position="848"/>
    </location>
</feature>